<dbReference type="OrthoDB" id="2420608at2759"/>
<feature type="compositionally biased region" description="Low complexity" evidence="1">
    <location>
        <begin position="363"/>
        <end position="374"/>
    </location>
</feature>
<reference evidence="2 3" key="2">
    <citation type="submission" date="2015-05" db="EMBL/GenBank/DDBJ databases">
        <authorList>
            <person name="Morales-Cruz A."/>
            <person name="Amrine K.C."/>
            <person name="Cantu D."/>
        </authorList>
    </citation>
    <scope>NUCLEOTIDE SEQUENCE [LARGE SCALE GENOMIC DNA]</scope>
    <source>
        <strain evidence="2">UCRPC4</strain>
    </source>
</reference>
<dbReference type="PANTHER" id="PTHR15992">
    <property type="entry name" value="HOLLIDAY JUNCTION RECOGNITION PROTEIN"/>
    <property type="match status" value="1"/>
</dbReference>
<evidence type="ECO:0000256" key="1">
    <source>
        <dbReference type="SAM" id="MobiDB-lite"/>
    </source>
</evidence>
<dbReference type="AlphaFoldDB" id="A0A0G2GDG9"/>
<feature type="compositionally biased region" description="Polar residues" evidence="1">
    <location>
        <begin position="263"/>
        <end position="276"/>
    </location>
</feature>
<reference evidence="2 3" key="1">
    <citation type="submission" date="2015-05" db="EMBL/GenBank/DDBJ databases">
        <title>Distinctive expansion of gene families associated with plant cell wall degradation and secondary metabolism in the genomes of grapevine trunk pathogens.</title>
        <authorList>
            <person name="Lawrence D.P."/>
            <person name="Travadon R."/>
            <person name="Rolshausen P.E."/>
            <person name="Baumgartner K."/>
        </authorList>
    </citation>
    <scope>NUCLEOTIDE SEQUENCE [LARGE SCALE GENOMIC DNA]</scope>
    <source>
        <strain evidence="2">UCRPC4</strain>
    </source>
</reference>
<dbReference type="InterPro" id="IPR009072">
    <property type="entry name" value="Histone-fold"/>
</dbReference>
<keyword evidence="2" id="KW-0238">DNA-binding</keyword>
<dbReference type="EMBL" id="LCWF01000082">
    <property type="protein sequence ID" value="KKY21698.1"/>
    <property type="molecule type" value="Genomic_DNA"/>
</dbReference>
<feature type="compositionally biased region" description="Basic and acidic residues" evidence="1">
    <location>
        <begin position="100"/>
        <end position="112"/>
    </location>
</feature>
<feature type="region of interest" description="Disordered" evidence="1">
    <location>
        <begin position="312"/>
        <end position="395"/>
    </location>
</feature>
<dbReference type="GO" id="GO:0005634">
    <property type="term" value="C:nucleus"/>
    <property type="evidence" value="ECO:0007669"/>
    <property type="project" value="InterPro"/>
</dbReference>
<evidence type="ECO:0000313" key="2">
    <source>
        <dbReference type="EMBL" id="KKY21698.1"/>
    </source>
</evidence>
<dbReference type="GO" id="GO:0042393">
    <property type="term" value="F:histone binding"/>
    <property type="evidence" value="ECO:0007669"/>
    <property type="project" value="InterPro"/>
</dbReference>
<organism evidence="2 3">
    <name type="scientific">Phaeomoniella chlamydospora</name>
    <name type="common">Phaeoacremonium chlamydosporum</name>
    <dbReference type="NCBI Taxonomy" id="158046"/>
    <lineage>
        <taxon>Eukaryota</taxon>
        <taxon>Fungi</taxon>
        <taxon>Dikarya</taxon>
        <taxon>Ascomycota</taxon>
        <taxon>Pezizomycotina</taxon>
        <taxon>Eurotiomycetes</taxon>
        <taxon>Chaetothyriomycetidae</taxon>
        <taxon>Phaeomoniellales</taxon>
        <taxon>Phaeomoniellaceae</taxon>
        <taxon>Phaeomoniella</taxon>
    </lineage>
</organism>
<gene>
    <name evidence="2" type="ORF">UCRPC4_g03465</name>
</gene>
<dbReference type="Gene3D" id="1.10.20.10">
    <property type="entry name" value="Histone, subunit A"/>
    <property type="match status" value="1"/>
</dbReference>
<name>A0A0G2GDG9_PHACM</name>
<dbReference type="Pfam" id="PF10384">
    <property type="entry name" value="Scm3"/>
    <property type="match status" value="1"/>
</dbReference>
<dbReference type="Proteomes" id="UP000053317">
    <property type="component" value="Unassembled WGS sequence"/>
</dbReference>
<feature type="region of interest" description="Disordered" evidence="1">
    <location>
        <begin position="81"/>
        <end position="112"/>
    </location>
</feature>
<dbReference type="GO" id="GO:0003677">
    <property type="term" value="F:DNA binding"/>
    <property type="evidence" value="ECO:0007669"/>
    <property type="project" value="UniProtKB-KW"/>
</dbReference>
<feature type="region of interest" description="Disordered" evidence="1">
    <location>
        <begin position="158"/>
        <end position="278"/>
    </location>
</feature>
<proteinExistence type="predicted"/>
<dbReference type="GO" id="GO:0046982">
    <property type="term" value="F:protein heterodimerization activity"/>
    <property type="evidence" value="ECO:0007669"/>
    <property type="project" value="InterPro"/>
</dbReference>
<feature type="compositionally biased region" description="Polar residues" evidence="1">
    <location>
        <begin position="576"/>
        <end position="591"/>
    </location>
</feature>
<dbReference type="InterPro" id="IPR018465">
    <property type="entry name" value="Scm3/HJURP"/>
</dbReference>
<protein>
    <submittedName>
        <fullName evidence="2">Putative myb-like dna-binding domain protein</fullName>
    </submittedName>
</protein>
<comment type="caution">
    <text evidence="2">The sequence shown here is derived from an EMBL/GenBank/DDBJ whole genome shotgun (WGS) entry which is preliminary data.</text>
</comment>
<feature type="region of interest" description="Disordered" evidence="1">
    <location>
        <begin position="573"/>
        <end position="619"/>
    </location>
</feature>
<evidence type="ECO:0000313" key="3">
    <source>
        <dbReference type="Proteomes" id="UP000053317"/>
    </source>
</evidence>
<feature type="compositionally biased region" description="Low complexity" evidence="1">
    <location>
        <begin position="203"/>
        <end position="213"/>
    </location>
</feature>
<feature type="compositionally biased region" description="Basic and acidic residues" evidence="1">
    <location>
        <begin position="189"/>
        <end position="202"/>
    </location>
</feature>
<accession>A0A0G2GDG9</accession>
<feature type="compositionally biased region" description="Polar residues" evidence="1">
    <location>
        <begin position="345"/>
        <end position="362"/>
    </location>
</feature>
<feature type="compositionally biased region" description="Low complexity" evidence="1">
    <location>
        <begin position="236"/>
        <end position="251"/>
    </location>
</feature>
<keyword evidence="3" id="KW-1185">Reference proteome</keyword>
<dbReference type="PANTHER" id="PTHR15992:SF5">
    <property type="entry name" value="HOLLIDAY JUNCTION RECOGNITION PROTEIN"/>
    <property type="match status" value="1"/>
</dbReference>
<sequence>MIRALGIVKVRKMEPPFKRPRLSMFRDIHDSDYSLAVARDRNDRRLKSRWESIFDKYERDFSDVADEIDIRTGEIIVNKGHLASMQDERDNGASRSRQKTSSEDHDSQDNRYEGRRLLRAMTVAPRDHNAPPPSVEDEEDDDVLVLFERIAQTAAPKTTFSGAQIKEESPSSDEVDFSGDTALSSHYGYDSDRDSLLEESRSLSRSRSPSSLPRVDRVRPRSGSLDSLLEEERGHLGSSRLSSGDSLLNDDPPANRRRDGASMNESYEVGQSNGNLDNDGILEQYGPYIGPQILEVLRRRSAMEEEKIEPAWRLPGSGPSFEKNFAESSADNDPPPDEDFVFDNDLQTDSSIISPKMQSLWESTGSSRRSTRTFFPPPPARTRASSVASDGSEDPLSADFKALTGKKEVHDQVFLEEWQYNIEHNICPYCKQHKIHLTQHFRLMVDKGADGVHDVVYLNELCKSRQMGECDLKLFLEIVKYKELEELGFKEIAKKLNASLKLVYNTYYQYRVTQKTNEELAAEGKAWSNDEDNLILEIAKDPAATFREAKTAVPGRKYGEIGNRLATLRIGPLKQQGPTPQMSASEETAQESFEVRIKDEPPQDNAMLYESNPNTLRKF</sequence>